<keyword evidence="1" id="KW-0812">Transmembrane</keyword>
<accession>A0A0N7GSN7</accession>
<organism evidence="2 3">
    <name type="scientific">Sphingopyxis macrogoltabida</name>
    <name type="common">Sphingomonas macrogoltabidus</name>
    <dbReference type="NCBI Taxonomy" id="33050"/>
    <lineage>
        <taxon>Bacteria</taxon>
        <taxon>Pseudomonadati</taxon>
        <taxon>Pseudomonadota</taxon>
        <taxon>Alphaproteobacteria</taxon>
        <taxon>Sphingomonadales</taxon>
        <taxon>Sphingomonadaceae</taxon>
        <taxon>Sphingopyxis</taxon>
    </lineage>
</organism>
<evidence type="ECO:0000313" key="3">
    <source>
        <dbReference type="Proteomes" id="UP000058074"/>
    </source>
</evidence>
<dbReference type="PATRIC" id="fig|33050.5.peg.2656"/>
<evidence type="ECO:0000256" key="1">
    <source>
        <dbReference type="SAM" id="Phobius"/>
    </source>
</evidence>
<dbReference type="OrthoDB" id="7594268at2"/>
<feature type="transmembrane region" description="Helical" evidence="1">
    <location>
        <begin position="76"/>
        <end position="97"/>
    </location>
</feature>
<dbReference type="RefSeq" id="WP_054588488.1">
    <property type="nucleotide sequence ID" value="NZ_CP012700.1"/>
</dbReference>
<name>A0A0N7GSN7_SPHMC</name>
<gene>
    <name evidence="2" type="ORF">AN936_12875</name>
</gene>
<evidence type="ECO:0000313" key="2">
    <source>
        <dbReference type="EMBL" id="ALH81227.1"/>
    </source>
</evidence>
<dbReference type="Proteomes" id="UP000058074">
    <property type="component" value="Chromosome"/>
</dbReference>
<reference evidence="2 3" key="1">
    <citation type="journal article" date="2015" name="Genome Announc.">
        <title>Complete Genome Sequence of Polypropylene Glycol- and Polyethylene Glycol-Degrading Sphingopyxis macrogoltabida Strain EY-1.</title>
        <authorList>
            <person name="Ohtsubo Y."/>
            <person name="Nagata Y."/>
            <person name="Numata M."/>
            <person name="Tsuchikane K."/>
            <person name="Hosoyama A."/>
            <person name="Yamazoe A."/>
            <person name="Tsuda M."/>
            <person name="Fujita N."/>
            <person name="Kawai F."/>
        </authorList>
    </citation>
    <scope>NUCLEOTIDE SEQUENCE [LARGE SCALE GENOMIC DNA]</scope>
    <source>
        <strain evidence="2 3">EY-1</strain>
    </source>
</reference>
<protein>
    <submittedName>
        <fullName evidence="2">Uncharacterized protein</fullName>
    </submittedName>
</protein>
<proteinExistence type="predicted"/>
<dbReference type="AlphaFoldDB" id="A0A0N7GSN7"/>
<dbReference type="EMBL" id="CP012700">
    <property type="protein sequence ID" value="ALH81227.1"/>
    <property type="molecule type" value="Genomic_DNA"/>
</dbReference>
<keyword evidence="1" id="KW-0472">Membrane</keyword>
<feature type="transmembrane region" description="Helical" evidence="1">
    <location>
        <begin position="50"/>
        <end position="69"/>
    </location>
</feature>
<feature type="transmembrane region" description="Helical" evidence="1">
    <location>
        <begin position="117"/>
        <end position="138"/>
    </location>
</feature>
<keyword evidence="1" id="KW-1133">Transmembrane helix</keyword>
<sequence length="146" mass="16079">MGRTTWLFLILGSLISFVWESYQMPFFEPGSLTSYQQTIRCGIASLGDGVILLAAHRLAVFIGGADWWASSRKSAYFTYFGFGLAVAVLVELIATSLPPDSVFAWRYSRLMPIDPVLGLALVPIAMWVIVPGVTLVLVRFTTARTV</sequence>
<dbReference type="KEGG" id="smag:AN936_12875"/>